<accession>A0A0E9ULW8</accession>
<sequence length="19" mass="1991">MKFHQDQGAFRLPSGGGSA</sequence>
<protein>
    <submittedName>
        <fullName evidence="1">Uncharacterized protein</fullName>
    </submittedName>
</protein>
<evidence type="ECO:0000313" key="1">
    <source>
        <dbReference type="EMBL" id="JAH66787.1"/>
    </source>
</evidence>
<dbReference type="AlphaFoldDB" id="A0A0E9ULW8"/>
<organism evidence="1">
    <name type="scientific">Anguilla anguilla</name>
    <name type="common">European freshwater eel</name>
    <name type="synonym">Muraena anguilla</name>
    <dbReference type="NCBI Taxonomy" id="7936"/>
    <lineage>
        <taxon>Eukaryota</taxon>
        <taxon>Metazoa</taxon>
        <taxon>Chordata</taxon>
        <taxon>Craniata</taxon>
        <taxon>Vertebrata</taxon>
        <taxon>Euteleostomi</taxon>
        <taxon>Actinopterygii</taxon>
        <taxon>Neopterygii</taxon>
        <taxon>Teleostei</taxon>
        <taxon>Anguilliformes</taxon>
        <taxon>Anguillidae</taxon>
        <taxon>Anguilla</taxon>
    </lineage>
</organism>
<dbReference type="EMBL" id="GBXM01041790">
    <property type="protein sequence ID" value="JAH66787.1"/>
    <property type="molecule type" value="Transcribed_RNA"/>
</dbReference>
<proteinExistence type="predicted"/>
<reference evidence="1" key="2">
    <citation type="journal article" date="2015" name="Fish Shellfish Immunol.">
        <title>Early steps in the European eel (Anguilla anguilla)-Vibrio vulnificus interaction in the gills: Role of the RtxA13 toxin.</title>
        <authorList>
            <person name="Callol A."/>
            <person name="Pajuelo D."/>
            <person name="Ebbesson L."/>
            <person name="Teles M."/>
            <person name="MacKenzie S."/>
            <person name="Amaro C."/>
        </authorList>
    </citation>
    <scope>NUCLEOTIDE SEQUENCE</scope>
</reference>
<name>A0A0E9ULW8_ANGAN</name>
<reference evidence="1" key="1">
    <citation type="submission" date="2014-11" db="EMBL/GenBank/DDBJ databases">
        <authorList>
            <person name="Amaro Gonzalez C."/>
        </authorList>
    </citation>
    <scope>NUCLEOTIDE SEQUENCE</scope>
</reference>